<evidence type="ECO:0000313" key="1">
    <source>
        <dbReference type="EMBL" id="KFX71347.1"/>
    </source>
</evidence>
<dbReference type="eggNOG" id="ENOG5033ABY">
    <property type="taxonomic scope" value="Bacteria"/>
</dbReference>
<gene>
    <name evidence="1" type="ORF">TMS3_0105325</name>
</gene>
<protein>
    <submittedName>
        <fullName evidence="1">Polyhydroxyalkanoic acid system protein</fullName>
    </submittedName>
</protein>
<sequence length="92" mass="10257">MAKINVERPHSLGREAAREKAEKLAERLASQYDVRYRWNGDTLEFKRSGADGSIEVGEDRVSVRLNLGLLLSPMSSSIKREIEAALDKSLIG</sequence>
<dbReference type="InterPro" id="IPR013433">
    <property type="entry name" value="PHA_gran_rgn"/>
</dbReference>
<evidence type="ECO:0000313" key="2">
    <source>
        <dbReference type="Proteomes" id="UP000030063"/>
    </source>
</evidence>
<dbReference type="Proteomes" id="UP000030063">
    <property type="component" value="Unassembled WGS sequence"/>
</dbReference>
<dbReference type="STRING" id="1395571.TMS3_0105325"/>
<comment type="caution">
    <text evidence="1">The sequence shown here is derived from an EMBL/GenBank/DDBJ whole genome shotgun (WGS) entry which is preliminary data.</text>
</comment>
<keyword evidence="2" id="KW-1185">Reference proteome</keyword>
<dbReference type="AlphaFoldDB" id="A0A0A1YN67"/>
<dbReference type="OrthoDB" id="287584at2"/>
<dbReference type="Pfam" id="PF09650">
    <property type="entry name" value="PHA_gran_rgn"/>
    <property type="match status" value="1"/>
</dbReference>
<reference evidence="1 2" key="1">
    <citation type="journal article" date="2014" name="Genome Announc.">
        <title>Draft Genome Sequence of Petroleum Oil-Degrading Marine Bacterium Pseudomonas taeanensis Strain MS-3, Isolated from a Crude Oil-Contaminated Seashore.</title>
        <authorList>
            <person name="Lee S.Y."/>
            <person name="Kim S.H."/>
            <person name="Lee D.G."/>
            <person name="Shin S."/>
            <person name="Yun S.H."/>
            <person name="Choi C.W."/>
            <person name="Chung Y.H."/>
            <person name="Choi J.S."/>
            <person name="Kahng H.Y."/>
            <person name="Kim S.I."/>
        </authorList>
    </citation>
    <scope>NUCLEOTIDE SEQUENCE [LARGE SCALE GENOMIC DNA]</scope>
    <source>
        <strain evidence="1 2">MS-3</strain>
    </source>
</reference>
<dbReference type="NCBIfam" id="TIGR02610">
    <property type="entry name" value="PHA_gran_rgn"/>
    <property type="match status" value="1"/>
</dbReference>
<name>A0A0A1YN67_9PSED</name>
<dbReference type="RefSeq" id="WP_025164189.1">
    <property type="nucleotide sequence ID" value="NZ_AWSQ01000001.1"/>
</dbReference>
<proteinExistence type="predicted"/>
<organism evidence="1 2">
    <name type="scientific">Pseudomonas taeanensis MS-3</name>
    <dbReference type="NCBI Taxonomy" id="1395571"/>
    <lineage>
        <taxon>Bacteria</taxon>
        <taxon>Pseudomonadati</taxon>
        <taxon>Pseudomonadota</taxon>
        <taxon>Gammaproteobacteria</taxon>
        <taxon>Pseudomonadales</taxon>
        <taxon>Pseudomonadaceae</taxon>
        <taxon>Pseudomonas</taxon>
    </lineage>
</organism>
<dbReference type="EMBL" id="AWSQ01000001">
    <property type="protein sequence ID" value="KFX71347.1"/>
    <property type="molecule type" value="Genomic_DNA"/>
</dbReference>
<accession>A0A0A1YN67</accession>